<dbReference type="VEuPathDB" id="FungiDB:CC1G_13886"/>
<dbReference type="GO" id="GO:0006508">
    <property type="term" value="P:proteolysis"/>
    <property type="evidence" value="ECO:0007669"/>
    <property type="project" value="UniProtKB-KW"/>
</dbReference>
<gene>
    <name evidence="5" type="ORF">CC1G_13886</name>
</gene>
<protein>
    <recommendedName>
        <fullName evidence="3">Peptide hydrolase</fullName>
        <ecNumber evidence="3">3.4.-.-</ecNumber>
    </recommendedName>
</protein>
<dbReference type="CDD" id="cd03880">
    <property type="entry name" value="M28_QC_like"/>
    <property type="match status" value="1"/>
</dbReference>
<dbReference type="SUPFAM" id="SSF53187">
    <property type="entry name" value="Zn-dependent exopeptidases"/>
    <property type="match status" value="1"/>
</dbReference>
<reference evidence="5 6" key="1">
    <citation type="journal article" date="2010" name="Proc. Natl. Acad. Sci. U.S.A.">
        <title>Insights into evolution of multicellular fungi from the assembled chromosomes of the mushroom Coprinopsis cinerea (Coprinus cinereus).</title>
        <authorList>
            <person name="Stajich J.E."/>
            <person name="Wilke S.K."/>
            <person name="Ahren D."/>
            <person name="Au C.H."/>
            <person name="Birren B.W."/>
            <person name="Borodovsky M."/>
            <person name="Burns C."/>
            <person name="Canback B."/>
            <person name="Casselton L.A."/>
            <person name="Cheng C.K."/>
            <person name="Deng J."/>
            <person name="Dietrich F.S."/>
            <person name="Fargo D.C."/>
            <person name="Farman M.L."/>
            <person name="Gathman A.C."/>
            <person name="Goldberg J."/>
            <person name="Guigo R."/>
            <person name="Hoegger P.J."/>
            <person name="Hooker J.B."/>
            <person name="Huggins A."/>
            <person name="James T.Y."/>
            <person name="Kamada T."/>
            <person name="Kilaru S."/>
            <person name="Kodira C."/>
            <person name="Kues U."/>
            <person name="Kupfer D."/>
            <person name="Kwan H.S."/>
            <person name="Lomsadze A."/>
            <person name="Li W."/>
            <person name="Lilly W.W."/>
            <person name="Ma L.J."/>
            <person name="Mackey A.J."/>
            <person name="Manning G."/>
            <person name="Martin F."/>
            <person name="Muraguchi H."/>
            <person name="Natvig D.O."/>
            <person name="Palmerini H."/>
            <person name="Ramesh M.A."/>
            <person name="Rehmeyer C.J."/>
            <person name="Roe B.A."/>
            <person name="Shenoy N."/>
            <person name="Stanke M."/>
            <person name="Ter-Hovhannisyan V."/>
            <person name="Tunlid A."/>
            <person name="Velagapudi R."/>
            <person name="Vision T.J."/>
            <person name="Zeng Q."/>
            <person name="Zolan M.E."/>
            <person name="Pukkila P.J."/>
        </authorList>
    </citation>
    <scope>NUCLEOTIDE SEQUENCE [LARGE SCALE GENOMIC DNA]</scope>
    <source>
        <strain evidence="6">Okayama-7 / 130 / ATCC MYA-4618 / FGSC 9003</strain>
    </source>
</reference>
<name>A8NEW2_COPC7</name>
<dbReference type="OMA" id="THWAYQK"/>
<keyword evidence="3" id="KW-0732">Signal</keyword>
<dbReference type="GeneID" id="6009638"/>
<dbReference type="eggNOG" id="KOG3946">
    <property type="taxonomic scope" value="Eukaryota"/>
</dbReference>
<evidence type="ECO:0000259" key="4">
    <source>
        <dbReference type="Pfam" id="PF04389"/>
    </source>
</evidence>
<keyword evidence="2" id="KW-0012">Acyltransferase</keyword>
<feature type="domain" description="Peptidase M28" evidence="4">
    <location>
        <begin position="116"/>
        <end position="370"/>
    </location>
</feature>
<keyword evidence="3" id="KW-0378">Hydrolase</keyword>
<keyword evidence="1" id="KW-0808">Transferase</keyword>
<dbReference type="Gene3D" id="3.40.630.10">
    <property type="entry name" value="Zn peptidases"/>
    <property type="match status" value="1"/>
</dbReference>
<dbReference type="InterPro" id="IPR007484">
    <property type="entry name" value="Peptidase_M28"/>
</dbReference>
<sequence length="408" mass="46623">MVAFRSATNWVWTSCLALLWFSQYSLQASILGERSLEPLSAEGLEVLLKKPDPVKNIDPRDPSSHLSKILIPRAPGTQNNTFVRNYLISTLKALDWHVETDEFVADTPIGKKKMANVIATKDPKASRRLVLSAHFDSKYFPNYPENQFLGATDSAAPCAMMLDVAEALNPFLEKRMKAMKDADYEEDDIGDLTLQLVFFDGEEAFLDWTDTDSIYGSRHLAEKWASTYIQPHQKRRLMNDATTEISTIEHFILLDLLGAKQPLIRSYFLDTAWLFDAMVAVEERLGEMGAFEYGEEKSMAPGKWTSYFMKRRKGMTNMGYIGDDHVPFLQRGVSVLHIITEPFPRVWHTIKDDASALDIPTMRRWNLILRVFLAEYFSLDSHRPNARSLEDEDESGDFISRSVSELRM</sequence>
<dbReference type="STRING" id="240176.A8NEW2"/>
<dbReference type="OrthoDB" id="3907302at2759"/>
<dbReference type="EMBL" id="AACS02000002">
    <property type="protein sequence ID" value="EAU88833.1"/>
    <property type="molecule type" value="Genomic_DNA"/>
</dbReference>
<dbReference type="InParanoid" id="A8NEW2"/>
<evidence type="ECO:0000313" key="5">
    <source>
        <dbReference type="EMBL" id="EAU88833.1"/>
    </source>
</evidence>
<dbReference type="InterPro" id="IPR037457">
    <property type="entry name" value="M28_QC"/>
</dbReference>
<dbReference type="GO" id="GO:0008270">
    <property type="term" value="F:zinc ion binding"/>
    <property type="evidence" value="ECO:0007669"/>
    <property type="project" value="TreeGrafter"/>
</dbReference>
<dbReference type="PANTHER" id="PTHR12283:SF6">
    <property type="entry name" value="GLUTAMINYL-PEPTIDE CYCLOTRANSFERASE-RELATED"/>
    <property type="match status" value="1"/>
</dbReference>
<organism evidence="5 6">
    <name type="scientific">Coprinopsis cinerea (strain Okayama-7 / 130 / ATCC MYA-4618 / FGSC 9003)</name>
    <name type="common">Inky cap fungus</name>
    <name type="synonym">Hormographiella aspergillata</name>
    <dbReference type="NCBI Taxonomy" id="240176"/>
    <lineage>
        <taxon>Eukaryota</taxon>
        <taxon>Fungi</taxon>
        <taxon>Dikarya</taxon>
        <taxon>Basidiomycota</taxon>
        <taxon>Agaricomycotina</taxon>
        <taxon>Agaricomycetes</taxon>
        <taxon>Agaricomycetidae</taxon>
        <taxon>Agaricales</taxon>
        <taxon>Agaricineae</taxon>
        <taxon>Psathyrellaceae</taxon>
        <taxon>Coprinopsis</taxon>
    </lineage>
</organism>
<dbReference type="InterPro" id="IPR040234">
    <property type="entry name" value="QC/QCL"/>
</dbReference>
<dbReference type="KEGG" id="cci:CC1G_13886"/>
<evidence type="ECO:0000256" key="3">
    <source>
        <dbReference type="RuleBase" id="RU361240"/>
    </source>
</evidence>
<keyword evidence="3" id="KW-0479">Metal-binding</keyword>
<dbReference type="Pfam" id="PF04389">
    <property type="entry name" value="Peptidase_M28"/>
    <property type="match status" value="1"/>
</dbReference>
<dbReference type="EC" id="3.4.-.-" evidence="3"/>
<feature type="chain" id="PRO_5005122022" description="Peptide hydrolase" evidence="3">
    <location>
        <begin position="28"/>
        <end position="408"/>
    </location>
</feature>
<dbReference type="RefSeq" id="XP_001833144.1">
    <property type="nucleotide sequence ID" value="XM_001833092.1"/>
</dbReference>
<comment type="similarity">
    <text evidence="3">Belongs to the peptidase M28 family.</text>
</comment>
<proteinExistence type="inferred from homology"/>
<keyword evidence="3" id="KW-0862">Zinc</keyword>
<keyword evidence="6" id="KW-1185">Reference proteome</keyword>
<dbReference type="GO" id="GO:0008233">
    <property type="term" value="F:peptidase activity"/>
    <property type="evidence" value="ECO:0007669"/>
    <property type="project" value="UniProtKB-KW"/>
</dbReference>
<comment type="caution">
    <text evidence="5">The sequence shown here is derived from an EMBL/GenBank/DDBJ whole genome shotgun (WGS) entry which is preliminary data.</text>
</comment>
<dbReference type="Proteomes" id="UP000001861">
    <property type="component" value="Unassembled WGS sequence"/>
</dbReference>
<dbReference type="FunFam" id="3.40.630.10:FF:000081">
    <property type="entry name" value="Peptide hydrolase"/>
    <property type="match status" value="1"/>
</dbReference>
<dbReference type="GO" id="GO:0016603">
    <property type="term" value="F:glutaminyl-peptide cyclotransferase activity"/>
    <property type="evidence" value="ECO:0007669"/>
    <property type="project" value="InterPro"/>
</dbReference>
<feature type="signal peptide" evidence="3">
    <location>
        <begin position="1"/>
        <end position="27"/>
    </location>
</feature>
<evidence type="ECO:0000256" key="2">
    <source>
        <dbReference type="ARBA" id="ARBA00023315"/>
    </source>
</evidence>
<accession>A8NEW2</accession>
<dbReference type="PANTHER" id="PTHR12283">
    <property type="entry name" value="GLUTAMINYL-PEPTIDE CYCLOTRANSFERASE"/>
    <property type="match status" value="1"/>
</dbReference>
<dbReference type="AlphaFoldDB" id="A8NEW2"/>
<evidence type="ECO:0000256" key="1">
    <source>
        <dbReference type="ARBA" id="ARBA00022679"/>
    </source>
</evidence>
<keyword evidence="3" id="KW-0645">Protease</keyword>
<evidence type="ECO:0000313" key="6">
    <source>
        <dbReference type="Proteomes" id="UP000001861"/>
    </source>
</evidence>